<evidence type="ECO:0000256" key="3">
    <source>
        <dbReference type="ARBA" id="ARBA00022475"/>
    </source>
</evidence>
<dbReference type="InterPro" id="IPR004700">
    <property type="entry name" value="PTS_IIC_man"/>
</dbReference>
<dbReference type="Pfam" id="PF03609">
    <property type="entry name" value="EII-Sor"/>
    <property type="match status" value="1"/>
</dbReference>
<evidence type="ECO:0000313" key="10">
    <source>
        <dbReference type="EMBL" id="PXX77830.1"/>
    </source>
</evidence>
<comment type="caution">
    <text evidence="10">The sequence shown here is derived from an EMBL/GenBank/DDBJ whole genome shotgun (WGS) entry which is preliminary data.</text>
</comment>
<sequence length="266" mass="28852">MEVSIIQMILVVLFSCFFIWDYVNPSIFVCCQKVICGYAVGLILGDPLVGLQIGGTLELMSLGVVAFGGASVPEYPLGAILGTIVAIMAGKGAEYGLMVALPISLIAIQADVMVRTANIFFVRQAQKAAEKLQMKKCYTWLCNAYTLSFLKYALPVIALFIIGPERMTAFTNAIPEWLIGGFRVAGGLLPVVGIAILMRFMNAKNDLAYLLFGFALVSFLNVPMIGIAIFGVGLGLLEYKRENEKMAYQTNNDHAVLQVGGDEDEL</sequence>
<feature type="transmembrane region" description="Helical" evidence="9">
    <location>
        <begin position="6"/>
        <end position="23"/>
    </location>
</feature>
<dbReference type="PANTHER" id="PTHR32502">
    <property type="entry name" value="N-ACETYLGALACTOSAMINE PERMEASE II COMPONENT-RELATED"/>
    <property type="match status" value="1"/>
</dbReference>
<name>A0A318KK51_9FIRM</name>
<dbReference type="GO" id="GO:0005886">
    <property type="term" value="C:plasma membrane"/>
    <property type="evidence" value="ECO:0007669"/>
    <property type="project" value="UniProtKB-SubCell"/>
</dbReference>
<evidence type="ECO:0000313" key="11">
    <source>
        <dbReference type="Proteomes" id="UP000247612"/>
    </source>
</evidence>
<organism evidence="10 11">
    <name type="scientific">Dielma fastidiosa</name>
    <dbReference type="NCBI Taxonomy" id="1034346"/>
    <lineage>
        <taxon>Bacteria</taxon>
        <taxon>Bacillati</taxon>
        <taxon>Bacillota</taxon>
        <taxon>Erysipelotrichia</taxon>
        <taxon>Erysipelotrichales</taxon>
        <taxon>Erysipelotrichaceae</taxon>
        <taxon>Dielma</taxon>
    </lineage>
</organism>
<protein>
    <submittedName>
        <fullName evidence="10">PTS system mannose-specific IIC component</fullName>
    </submittedName>
</protein>
<keyword evidence="6 9" id="KW-0812">Transmembrane</keyword>
<evidence type="ECO:0000256" key="2">
    <source>
        <dbReference type="ARBA" id="ARBA00022448"/>
    </source>
</evidence>
<dbReference type="InterPro" id="IPR050303">
    <property type="entry name" value="GatZ_KbaZ_carbometab"/>
</dbReference>
<keyword evidence="11" id="KW-1185">Reference proteome</keyword>
<dbReference type="STRING" id="1034346.GCA_000313565_02743"/>
<keyword evidence="4" id="KW-0762">Sugar transport</keyword>
<gene>
    <name evidence="10" type="ORF">DES51_10982</name>
</gene>
<dbReference type="OrthoDB" id="9815089at2"/>
<evidence type="ECO:0000256" key="9">
    <source>
        <dbReference type="SAM" id="Phobius"/>
    </source>
</evidence>
<feature type="transmembrane region" description="Helical" evidence="9">
    <location>
        <begin position="35"/>
        <end position="54"/>
    </location>
</feature>
<dbReference type="AlphaFoldDB" id="A0A318KK51"/>
<keyword evidence="2" id="KW-0813">Transport</keyword>
<reference evidence="10 11" key="1">
    <citation type="submission" date="2018-05" db="EMBL/GenBank/DDBJ databases">
        <title>Genomic Encyclopedia of Type Strains, Phase IV (KMG-IV): sequencing the most valuable type-strain genomes for metagenomic binning, comparative biology and taxonomic classification.</title>
        <authorList>
            <person name="Goeker M."/>
        </authorList>
    </citation>
    <scope>NUCLEOTIDE SEQUENCE [LARGE SCALE GENOMIC DNA]</scope>
    <source>
        <strain evidence="10 11">JC118</strain>
    </source>
</reference>
<evidence type="ECO:0000256" key="5">
    <source>
        <dbReference type="ARBA" id="ARBA00022683"/>
    </source>
</evidence>
<evidence type="ECO:0000256" key="8">
    <source>
        <dbReference type="ARBA" id="ARBA00023136"/>
    </source>
</evidence>
<comment type="subcellular location">
    <subcellularLocation>
        <location evidence="1">Cell membrane</location>
        <topology evidence="1">Multi-pass membrane protein</topology>
    </subcellularLocation>
</comment>
<evidence type="ECO:0000256" key="1">
    <source>
        <dbReference type="ARBA" id="ARBA00004651"/>
    </source>
</evidence>
<keyword evidence="5" id="KW-0598">Phosphotransferase system</keyword>
<keyword evidence="8 9" id="KW-0472">Membrane</keyword>
<feature type="transmembrane region" description="Helical" evidence="9">
    <location>
        <begin position="177"/>
        <end position="197"/>
    </location>
</feature>
<evidence type="ECO:0000256" key="4">
    <source>
        <dbReference type="ARBA" id="ARBA00022597"/>
    </source>
</evidence>
<feature type="transmembrane region" description="Helical" evidence="9">
    <location>
        <begin position="138"/>
        <end position="162"/>
    </location>
</feature>
<accession>A0A318KK51</accession>
<dbReference type="EMBL" id="QJKH01000009">
    <property type="protein sequence ID" value="PXX77830.1"/>
    <property type="molecule type" value="Genomic_DNA"/>
</dbReference>
<dbReference type="GO" id="GO:0009401">
    <property type="term" value="P:phosphoenolpyruvate-dependent sugar phosphotransferase system"/>
    <property type="evidence" value="ECO:0007669"/>
    <property type="project" value="UniProtKB-KW"/>
</dbReference>
<feature type="transmembrane region" description="Helical" evidence="9">
    <location>
        <begin position="209"/>
        <end position="237"/>
    </location>
</feature>
<dbReference type="RefSeq" id="WP_022939027.1">
    <property type="nucleotide sequence ID" value="NZ_CABKRQ010000007.1"/>
</dbReference>
<keyword evidence="3" id="KW-1003">Cell membrane</keyword>
<evidence type="ECO:0000256" key="6">
    <source>
        <dbReference type="ARBA" id="ARBA00022692"/>
    </source>
</evidence>
<evidence type="ECO:0000256" key="7">
    <source>
        <dbReference type="ARBA" id="ARBA00022989"/>
    </source>
</evidence>
<dbReference type="PROSITE" id="PS51106">
    <property type="entry name" value="PTS_EIIC_TYPE_4"/>
    <property type="match status" value="1"/>
</dbReference>
<dbReference type="PANTHER" id="PTHR32502:SF28">
    <property type="entry name" value="PHOSPHOTRANSFERASE SYSTEM SUGAR-SPECIFIC EIIC COMPONENT"/>
    <property type="match status" value="1"/>
</dbReference>
<dbReference type="Proteomes" id="UP000247612">
    <property type="component" value="Unassembled WGS sequence"/>
</dbReference>
<proteinExistence type="predicted"/>
<keyword evidence="7 9" id="KW-1133">Transmembrane helix</keyword>